<dbReference type="InterPro" id="IPR016181">
    <property type="entry name" value="Acyl_CoA_acyltransferase"/>
</dbReference>
<evidence type="ECO:0000313" key="5">
    <source>
        <dbReference type="Proteomes" id="UP000277766"/>
    </source>
</evidence>
<reference evidence="4 5" key="1">
    <citation type="submission" date="2018-12" db="EMBL/GenBank/DDBJ databases">
        <title>Deinococcus radiophilus ATCC 27603 genome sequencing and assembly.</title>
        <authorList>
            <person name="Maclea K.S."/>
            <person name="Maynard C.R."/>
        </authorList>
    </citation>
    <scope>NUCLEOTIDE SEQUENCE [LARGE SCALE GENOMIC DNA]</scope>
    <source>
        <strain evidence="4 5">ATCC 27603</strain>
    </source>
</reference>
<dbReference type="CDD" id="cd04301">
    <property type="entry name" value="NAT_SF"/>
    <property type="match status" value="1"/>
</dbReference>
<dbReference type="Gene3D" id="3.40.630.30">
    <property type="match status" value="1"/>
</dbReference>
<evidence type="ECO:0000256" key="1">
    <source>
        <dbReference type="ARBA" id="ARBA00022679"/>
    </source>
</evidence>
<keyword evidence="2" id="KW-0012">Acyltransferase</keyword>
<dbReference type="AlphaFoldDB" id="A0A3S0RDH2"/>
<dbReference type="EMBL" id="RXPE01000023">
    <property type="protein sequence ID" value="RTR25646.1"/>
    <property type="molecule type" value="Genomic_DNA"/>
</dbReference>
<dbReference type="InterPro" id="IPR000182">
    <property type="entry name" value="GNAT_dom"/>
</dbReference>
<dbReference type="RefSeq" id="WP_126352628.1">
    <property type="nucleotide sequence ID" value="NZ_CP086380.1"/>
</dbReference>
<protein>
    <submittedName>
        <fullName evidence="4">N-acetyltransferase</fullName>
    </submittedName>
</protein>
<gene>
    <name evidence="4" type="ORF">EJ104_10035</name>
</gene>
<accession>A0A3S0RDH2</accession>
<dbReference type="OrthoDB" id="45853at2"/>
<keyword evidence="1 4" id="KW-0808">Transferase</keyword>
<dbReference type="Pfam" id="PF13508">
    <property type="entry name" value="Acetyltransf_7"/>
    <property type="match status" value="1"/>
</dbReference>
<organism evidence="4 5">
    <name type="scientific">Deinococcus radiophilus</name>
    <dbReference type="NCBI Taxonomy" id="32062"/>
    <lineage>
        <taxon>Bacteria</taxon>
        <taxon>Thermotogati</taxon>
        <taxon>Deinococcota</taxon>
        <taxon>Deinococci</taxon>
        <taxon>Deinococcales</taxon>
        <taxon>Deinococcaceae</taxon>
        <taxon>Deinococcus</taxon>
    </lineage>
</organism>
<proteinExistence type="predicted"/>
<comment type="caution">
    <text evidence="4">The sequence shown here is derived from an EMBL/GenBank/DDBJ whole genome shotgun (WGS) entry which is preliminary data.</text>
</comment>
<dbReference type="InterPro" id="IPR050832">
    <property type="entry name" value="Bact_Acetyltransf"/>
</dbReference>
<dbReference type="SUPFAM" id="SSF55729">
    <property type="entry name" value="Acyl-CoA N-acyltransferases (Nat)"/>
    <property type="match status" value="1"/>
</dbReference>
<dbReference type="PANTHER" id="PTHR43877">
    <property type="entry name" value="AMINOALKYLPHOSPHONATE N-ACETYLTRANSFERASE-RELATED-RELATED"/>
    <property type="match status" value="1"/>
</dbReference>
<dbReference type="GO" id="GO:0016747">
    <property type="term" value="F:acyltransferase activity, transferring groups other than amino-acyl groups"/>
    <property type="evidence" value="ECO:0007669"/>
    <property type="project" value="InterPro"/>
</dbReference>
<evidence type="ECO:0000256" key="2">
    <source>
        <dbReference type="ARBA" id="ARBA00023315"/>
    </source>
</evidence>
<dbReference type="PROSITE" id="PS51186">
    <property type="entry name" value="GNAT"/>
    <property type="match status" value="1"/>
</dbReference>
<keyword evidence="5" id="KW-1185">Reference proteome</keyword>
<evidence type="ECO:0000313" key="4">
    <source>
        <dbReference type="EMBL" id="RTR25646.1"/>
    </source>
</evidence>
<feature type="domain" description="N-acetyltransferase" evidence="3">
    <location>
        <begin position="6"/>
        <end position="142"/>
    </location>
</feature>
<dbReference type="Proteomes" id="UP000277766">
    <property type="component" value="Unassembled WGS sequence"/>
</dbReference>
<evidence type="ECO:0000259" key="3">
    <source>
        <dbReference type="PROSITE" id="PS51186"/>
    </source>
</evidence>
<name>A0A3S0RDH2_9DEIO</name>
<sequence length="142" mass="15696">MTLHTLNLRPRLDARDPVTVSLLGLAAYPDPQRLEQVCQRYASEDWALWGLEDEAGLLGLIGLRPLSPGQAEITHMAVQPGTQRRGMGRQLLALAAAQGWTDLSAETDAQAVDFYRACGFAITSLGERYPGTERFLCRWTQP</sequence>